<dbReference type="InterPro" id="IPR010982">
    <property type="entry name" value="Lambda_DNA-bd_dom_sf"/>
</dbReference>
<dbReference type="CDD" id="cd01392">
    <property type="entry name" value="HTH_LacI"/>
    <property type="match status" value="1"/>
</dbReference>
<dbReference type="SMART" id="SM00354">
    <property type="entry name" value="HTH_LACI"/>
    <property type="match status" value="1"/>
</dbReference>
<dbReference type="PROSITE" id="PS50932">
    <property type="entry name" value="HTH_LACI_2"/>
    <property type="match status" value="1"/>
</dbReference>
<dbReference type="Proteomes" id="UP000298642">
    <property type="component" value="Chromosome"/>
</dbReference>
<keyword evidence="6" id="KW-1185">Reference proteome</keyword>
<evidence type="ECO:0000259" key="4">
    <source>
        <dbReference type="PROSITE" id="PS50932"/>
    </source>
</evidence>
<dbReference type="RefSeq" id="WP_136891279.1">
    <property type="nucleotide sequence ID" value="NZ_CP034413.3"/>
</dbReference>
<evidence type="ECO:0000256" key="3">
    <source>
        <dbReference type="ARBA" id="ARBA00023163"/>
    </source>
</evidence>
<keyword evidence="2" id="KW-0238">DNA-binding</keyword>
<dbReference type="EMBL" id="CP034413">
    <property type="protein sequence ID" value="QCI59445.1"/>
    <property type="molecule type" value="Genomic_DNA"/>
</dbReference>
<keyword evidence="3" id="KW-0804">Transcription</keyword>
<organism evidence="5 6">
    <name type="scientific">Dysosmobacter welbionis</name>
    <dbReference type="NCBI Taxonomy" id="2093857"/>
    <lineage>
        <taxon>Bacteria</taxon>
        <taxon>Bacillati</taxon>
        <taxon>Bacillota</taxon>
        <taxon>Clostridia</taxon>
        <taxon>Eubacteriales</taxon>
        <taxon>Oscillospiraceae</taxon>
        <taxon>Dysosmobacter</taxon>
    </lineage>
</organism>
<accession>A0A4D7APF1</accession>
<dbReference type="GO" id="GO:0000976">
    <property type="term" value="F:transcription cis-regulatory region binding"/>
    <property type="evidence" value="ECO:0007669"/>
    <property type="project" value="TreeGrafter"/>
</dbReference>
<dbReference type="InterPro" id="IPR046335">
    <property type="entry name" value="LacI/GalR-like_sensor"/>
</dbReference>
<feature type="domain" description="HTH lacI-type" evidence="4">
    <location>
        <begin position="4"/>
        <end position="58"/>
    </location>
</feature>
<dbReference type="Pfam" id="PF00356">
    <property type="entry name" value="LacI"/>
    <property type="match status" value="1"/>
</dbReference>
<keyword evidence="1" id="KW-0805">Transcription regulation</keyword>
<dbReference type="Gene3D" id="1.10.260.40">
    <property type="entry name" value="lambda repressor-like DNA-binding domains"/>
    <property type="match status" value="1"/>
</dbReference>
<dbReference type="CDD" id="cd06267">
    <property type="entry name" value="PBP1_LacI_sugar_binding-like"/>
    <property type="match status" value="1"/>
</dbReference>
<dbReference type="GO" id="GO:0003700">
    <property type="term" value="F:DNA-binding transcription factor activity"/>
    <property type="evidence" value="ECO:0007669"/>
    <property type="project" value="TreeGrafter"/>
</dbReference>
<dbReference type="InterPro" id="IPR000843">
    <property type="entry name" value="HTH_LacI"/>
</dbReference>
<dbReference type="AlphaFoldDB" id="A0A4D7APF1"/>
<protein>
    <submittedName>
        <fullName evidence="5">LacI family transcriptional regulator</fullName>
    </submittedName>
</protein>
<proteinExistence type="predicted"/>
<evidence type="ECO:0000313" key="6">
    <source>
        <dbReference type="Proteomes" id="UP000298642"/>
    </source>
</evidence>
<sequence>MARMTIRDIARLAGVSVTTVSRALNNAPEINSQTRERVLQVCREQGYRSNLLARSLVSSRTRVLGVILPELSGPFHASIVLHLERYAQEQDYQIMLCCGRVGGSETAALFDFLVSHRVDGILLVSASSAAPDLLRRHARGTPSVLLGDVSPTATLQRINAVSTDNYVGGAMAAGYLSRLGHRRVLYLGPRRDSVTHVLRHQGFLTIARERGMEVETVFNPGAVSSAPNGYRLARQVFARPFPQTAVFAPSDAMALGVLQAADELGLDIPGRISLLGYDDIEYASLPKIRLSTLAQPTGALAESAVRLLLELIDSGGPGEVTHKLIAPRLVERNTCCSPQQRTAV</sequence>
<evidence type="ECO:0000313" key="5">
    <source>
        <dbReference type="EMBL" id="QCI59445.1"/>
    </source>
</evidence>
<dbReference type="InterPro" id="IPR028082">
    <property type="entry name" value="Peripla_BP_I"/>
</dbReference>
<dbReference type="PROSITE" id="PS00356">
    <property type="entry name" value="HTH_LACI_1"/>
    <property type="match status" value="1"/>
</dbReference>
<reference evidence="6" key="1">
    <citation type="submission" date="2018-12" db="EMBL/GenBank/DDBJ databases">
        <title>Dusodibacter welbiota gen. nov., sp. nov., isolated from human faeces and emended description of the Oscillibacter genus.</title>
        <authorList>
            <person name="Le Roy T."/>
            <person name="Van der Smissen P."/>
            <person name="Delzenne N."/>
            <person name="Muccioli G."/>
            <person name="Collet J.F."/>
            <person name="Cani P.D."/>
        </authorList>
    </citation>
    <scope>NUCLEOTIDE SEQUENCE [LARGE SCALE GENOMIC DNA]</scope>
    <source>
        <strain evidence="6">J115</strain>
    </source>
</reference>
<dbReference type="KEGG" id="obj:EIO64_09660"/>
<name>A0A4D7APF1_9FIRM</name>
<dbReference type="Gene3D" id="3.40.50.2300">
    <property type="match status" value="2"/>
</dbReference>
<dbReference type="PRINTS" id="PR00036">
    <property type="entry name" value="HTHLACI"/>
</dbReference>
<dbReference type="PANTHER" id="PTHR30146">
    <property type="entry name" value="LACI-RELATED TRANSCRIPTIONAL REPRESSOR"/>
    <property type="match status" value="1"/>
</dbReference>
<evidence type="ECO:0000256" key="1">
    <source>
        <dbReference type="ARBA" id="ARBA00023015"/>
    </source>
</evidence>
<dbReference type="SUPFAM" id="SSF47413">
    <property type="entry name" value="lambda repressor-like DNA-binding domains"/>
    <property type="match status" value="1"/>
</dbReference>
<evidence type="ECO:0000256" key="2">
    <source>
        <dbReference type="ARBA" id="ARBA00023125"/>
    </source>
</evidence>
<dbReference type="SUPFAM" id="SSF53822">
    <property type="entry name" value="Periplasmic binding protein-like I"/>
    <property type="match status" value="1"/>
</dbReference>
<dbReference type="GeneID" id="89520735"/>
<dbReference type="PANTHER" id="PTHR30146:SF109">
    <property type="entry name" value="HTH-TYPE TRANSCRIPTIONAL REGULATOR GALS"/>
    <property type="match status" value="1"/>
</dbReference>
<gene>
    <name evidence="5" type="ORF">EIO64_09660</name>
</gene>
<dbReference type="Pfam" id="PF13377">
    <property type="entry name" value="Peripla_BP_3"/>
    <property type="match status" value="1"/>
</dbReference>